<gene>
    <name evidence="5" type="ordered locus">Cwoe_0661</name>
</gene>
<accession>D3F9C9</accession>
<evidence type="ECO:0000259" key="4">
    <source>
        <dbReference type="Pfam" id="PF13458"/>
    </source>
</evidence>
<dbReference type="RefSeq" id="WP_012932149.1">
    <property type="nucleotide sequence ID" value="NC_013739.1"/>
</dbReference>
<reference evidence="6" key="2">
    <citation type="submission" date="2010-01" db="EMBL/GenBank/DDBJ databases">
        <title>The complete genome of Conexibacter woesei DSM 14684.</title>
        <authorList>
            <consortium name="US DOE Joint Genome Institute (JGI-PGF)"/>
            <person name="Lucas S."/>
            <person name="Copeland A."/>
            <person name="Lapidus A."/>
            <person name="Glavina del Rio T."/>
            <person name="Dalin E."/>
            <person name="Tice H."/>
            <person name="Bruce D."/>
            <person name="Goodwin L."/>
            <person name="Pitluck S."/>
            <person name="Kyrpides N."/>
            <person name="Mavromatis K."/>
            <person name="Ivanova N."/>
            <person name="Mikhailova N."/>
            <person name="Chertkov O."/>
            <person name="Brettin T."/>
            <person name="Detter J.C."/>
            <person name="Han C."/>
            <person name="Larimer F."/>
            <person name="Land M."/>
            <person name="Hauser L."/>
            <person name="Markowitz V."/>
            <person name="Cheng J.-F."/>
            <person name="Hugenholtz P."/>
            <person name="Woyke T."/>
            <person name="Wu D."/>
            <person name="Pukall R."/>
            <person name="Steenblock K."/>
            <person name="Schneider S."/>
            <person name="Klenk H.-P."/>
            <person name="Eisen J.A."/>
        </authorList>
    </citation>
    <scope>NUCLEOTIDE SEQUENCE [LARGE SCALE GENOMIC DNA]</scope>
    <source>
        <strain evidence="6">DSM 14684 / CIP 108061 / JCM 11494 / NBRC 100937 / ID131577</strain>
    </source>
</reference>
<evidence type="ECO:0000256" key="2">
    <source>
        <dbReference type="ARBA" id="ARBA00022729"/>
    </source>
</evidence>
<dbReference type="PANTHER" id="PTHR30483">
    <property type="entry name" value="LEUCINE-SPECIFIC-BINDING PROTEIN"/>
    <property type="match status" value="1"/>
</dbReference>
<dbReference type="Pfam" id="PF13458">
    <property type="entry name" value="Peripla_BP_6"/>
    <property type="match status" value="1"/>
</dbReference>
<dbReference type="STRING" id="469383.Cwoe_0661"/>
<dbReference type="SUPFAM" id="SSF53822">
    <property type="entry name" value="Periplasmic binding protein-like I"/>
    <property type="match status" value="1"/>
</dbReference>
<organism evidence="5 6">
    <name type="scientific">Conexibacter woesei (strain DSM 14684 / CCUG 47730 / CIP 108061 / JCM 11494 / NBRC 100937 / ID131577)</name>
    <dbReference type="NCBI Taxonomy" id="469383"/>
    <lineage>
        <taxon>Bacteria</taxon>
        <taxon>Bacillati</taxon>
        <taxon>Actinomycetota</taxon>
        <taxon>Thermoleophilia</taxon>
        <taxon>Solirubrobacterales</taxon>
        <taxon>Conexibacteraceae</taxon>
        <taxon>Conexibacter</taxon>
    </lineage>
</organism>
<evidence type="ECO:0000313" key="5">
    <source>
        <dbReference type="EMBL" id="ADB49096.1"/>
    </source>
</evidence>
<dbReference type="Proteomes" id="UP000008229">
    <property type="component" value="Chromosome"/>
</dbReference>
<dbReference type="AlphaFoldDB" id="D3F9C9"/>
<dbReference type="HOGENOM" id="CLU_027128_5_0_11"/>
<feature type="domain" description="Leucine-binding protein" evidence="4">
    <location>
        <begin position="47"/>
        <end position="366"/>
    </location>
</feature>
<evidence type="ECO:0000313" key="6">
    <source>
        <dbReference type="Proteomes" id="UP000008229"/>
    </source>
</evidence>
<dbReference type="KEGG" id="cwo:Cwoe_0661"/>
<dbReference type="PANTHER" id="PTHR30483:SF6">
    <property type="entry name" value="PERIPLASMIC BINDING PROTEIN OF ABC TRANSPORTER FOR NATURAL AMINO ACIDS"/>
    <property type="match status" value="1"/>
</dbReference>
<sequence precursor="true">MSGSRLAAVIAVTFALSGTVAACGSSDDGSGGASGATTAGGGSELDLTIGSLVPLTGESSQWGPPFQKAGALAAEQIRGAIERAGARHRLNVSFHDSQALPQDALQAARQAVSEGASCISGPPSSSAAVPVANSLAIRDGILMITTATSDQITGLDDPDGLVNRSDPPDSYQGPTLAKVIEQSIGGADGKTVNLGARNDAYGTGLADTFTAAWEAMGGTVGERVVYDPRQPSYDSEAQQLVQGDPDAFVIIDFPETYSKVGPALVRTGRFDPGKAFTTDGLYSNSLADDTGAEAIEGLRGTTPGAPRGATASRAFRELFTSSAPTDVPLEAFSAQHFDQIMLCYLAAVAAGSTDGTEMAAKVRDITRAPGTRYTWQQLPEAIAALERGEDIDYEGASGAIEMNDAGDATAGVYDVFEFRDGKLREREQVPVAQQDPSGS</sequence>
<dbReference type="InterPro" id="IPR051010">
    <property type="entry name" value="BCAA_transport"/>
</dbReference>
<proteinExistence type="inferred from homology"/>
<protein>
    <submittedName>
        <fullName evidence="5">Extracellular ligand-binding receptor</fullName>
    </submittedName>
</protein>
<dbReference type="EMBL" id="CP001854">
    <property type="protein sequence ID" value="ADB49096.1"/>
    <property type="molecule type" value="Genomic_DNA"/>
</dbReference>
<keyword evidence="5" id="KW-0675">Receptor</keyword>
<dbReference type="InterPro" id="IPR028082">
    <property type="entry name" value="Peripla_BP_I"/>
</dbReference>
<dbReference type="Gene3D" id="3.40.50.2300">
    <property type="match status" value="2"/>
</dbReference>
<dbReference type="PROSITE" id="PS51257">
    <property type="entry name" value="PROKAR_LIPOPROTEIN"/>
    <property type="match status" value="1"/>
</dbReference>
<name>D3F9C9_CONWI</name>
<dbReference type="InterPro" id="IPR028081">
    <property type="entry name" value="Leu-bd"/>
</dbReference>
<feature type="signal peptide" evidence="3">
    <location>
        <begin position="1"/>
        <end position="21"/>
    </location>
</feature>
<comment type="similarity">
    <text evidence="1">Belongs to the leucine-binding protein family.</text>
</comment>
<keyword evidence="2 3" id="KW-0732">Signal</keyword>
<reference evidence="5 6" key="1">
    <citation type="journal article" date="2010" name="Stand. Genomic Sci.">
        <title>Complete genome sequence of Conexibacter woesei type strain (ID131577).</title>
        <authorList>
            <person name="Pukall R."/>
            <person name="Lapidus A."/>
            <person name="Glavina Del Rio T."/>
            <person name="Copeland A."/>
            <person name="Tice H."/>
            <person name="Cheng J.-F."/>
            <person name="Lucas S."/>
            <person name="Chen F."/>
            <person name="Nolan M."/>
            <person name="Bruce D."/>
            <person name="Goodwin L."/>
            <person name="Pitluck S."/>
            <person name="Mavromatis K."/>
            <person name="Ivanova N."/>
            <person name="Ovchinnikova G."/>
            <person name="Pati A."/>
            <person name="Chen A."/>
            <person name="Palaniappan K."/>
            <person name="Land M."/>
            <person name="Hauser L."/>
            <person name="Chang Y.-J."/>
            <person name="Jeffries C.D."/>
            <person name="Chain P."/>
            <person name="Meincke L."/>
            <person name="Sims D."/>
            <person name="Brettin T."/>
            <person name="Detter J.C."/>
            <person name="Rohde M."/>
            <person name="Goeker M."/>
            <person name="Bristow J."/>
            <person name="Eisen J.A."/>
            <person name="Markowitz V."/>
            <person name="Kyrpides N.C."/>
            <person name="Klenk H.-P."/>
            <person name="Hugenholtz P."/>
        </authorList>
    </citation>
    <scope>NUCLEOTIDE SEQUENCE [LARGE SCALE GENOMIC DNA]</scope>
    <source>
        <strain evidence="6">DSM 14684 / CIP 108061 / JCM 11494 / NBRC 100937 / ID131577</strain>
    </source>
</reference>
<dbReference type="eggNOG" id="COG0683">
    <property type="taxonomic scope" value="Bacteria"/>
</dbReference>
<dbReference type="OrthoDB" id="7337537at2"/>
<keyword evidence="6" id="KW-1185">Reference proteome</keyword>
<feature type="chain" id="PRO_5038434889" evidence="3">
    <location>
        <begin position="22"/>
        <end position="439"/>
    </location>
</feature>
<evidence type="ECO:0000256" key="1">
    <source>
        <dbReference type="ARBA" id="ARBA00010062"/>
    </source>
</evidence>
<evidence type="ECO:0000256" key="3">
    <source>
        <dbReference type="SAM" id="SignalP"/>
    </source>
</evidence>